<dbReference type="EMBL" id="JAXOFX010000005">
    <property type="protein sequence ID" value="MDZ5472044.1"/>
    <property type="molecule type" value="Genomic_DNA"/>
</dbReference>
<dbReference type="Gene3D" id="3.40.50.2300">
    <property type="match status" value="1"/>
</dbReference>
<keyword evidence="4 7" id="KW-0238">DNA-binding</keyword>
<sequence>MKKVMIIEDDPKIRTLVNDYLKKWGFQTVMVEHFESIDDQFTNEKPDLVLLDINLPSFDGYYWCNKIRQKADTPIIFISSRTETMDIIMAMNLGGDDFIQKPFALEVLVAKIQAVLRRSNRQIEEIETLRAGELVLHVGRATITYKTHELTLTKNEYQIMYLLIKNVGWIVSRDEIMRALWEDEEFIDDNTLTVNVNRLRKKLESIGLQETIVTKKRQGYILDEIY</sequence>
<evidence type="ECO:0000256" key="1">
    <source>
        <dbReference type="ARBA" id="ARBA00022553"/>
    </source>
</evidence>
<feature type="domain" description="OmpR/PhoB-type" evidence="9">
    <location>
        <begin position="126"/>
        <end position="224"/>
    </location>
</feature>
<protein>
    <submittedName>
        <fullName evidence="10">Response regulator transcription factor</fullName>
    </submittedName>
</protein>
<evidence type="ECO:0000256" key="3">
    <source>
        <dbReference type="ARBA" id="ARBA00023015"/>
    </source>
</evidence>
<feature type="DNA-binding region" description="OmpR/PhoB-type" evidence="7">
    <location>
        <begin position="126"/>
        <end position="224"/>
    </location>
</feature>
<keyword evidence="11" id="KW-1185">Reference proteome</keyword>
<gene>
    <name evidence="10" type="ORF">SM124_09825</name>
</gene>
<feature type="modified residue" description="4-aspartylphosphate" evidence="6">
    <location>
        <position position="52"/>
    </location>
</feature>
<reference evidence="10 11" key="1">
    <citation type="submission" date="2023-11" db="EMBL/GenBank/DDBJ databases">
        <title>Bacillus jintuensis, isolated from a mudflat on the Beibu Gulf coast.</title>
        <authorList>
            <person name="Li M."/>
        </authorList>
    </citation>
    <scope>NUCLEOTIDE SEQUENCE [LARGE SCALE GENOMIC DNA]</scope>
    <source>
        <strain evidence="10 11">31A1R</strain>
    </source>
</reference>
<evidence type="ECO:0000259" key="8">
    <source>
        <dbReference type="PROSITE" id="PS50110"/>
    </source>
</evidence>
<accession>A0ABU5IY16</accession>
<dbReference type="RefSeq" id="WP_322446347.1">
    <property type="nucleotide sequence ID" value="NZ_JAXOFX010000005.1"/>
</dbReference>
<evidence type="ECO:0000256" key="6">
    <source>
        <dbReference type="PROSITE-ProRule" id="PRU00169"/>
    </source>
</evidence>
<dbReference type="Pfam" id="PF00486">
    <property type="entry name" value="Trans_reg_C"/>
    <property type="match status" value="1"/>
</dbReference>
<evidence type="ECO:0000256" key="5">
    <source>
        <dbReference type="ARBA" id="ARBA00023163"/>
    </source>
</evidence>
<organism evidence="10 11">
    <name type="scientific">Robertmurraya mangrovi</name>
    <dbReference type="NCBI Taxonomy" id="3098077"/>
    <lineage>
        <taxon>Bacteria</taxon>
        <taxon>Bacillati</taxon>
        <taxon>Bacillota</taxon>
        <taxon>Bacilli</taxon>
        <taxon>Bacillales</taxon>
        <taxon>Bacillaceae</taxon>
        <taxon>Robertmurraya</taxon>
    </lineage>
</organism>
<name>A0ABU5IY16_9BACI</name>
<dbReference type="SMART" id="SM00448">
    <property type="entry name" value="REC"/>
    <property type="match status" value="1"/>
</dbReference>
<keyword evidence="1 6" id="KW-0597">Phosphoprotein</keyword>
<evidence type="ECO:0000256" key="4">
    <source>
        <dbReference type="ARBA" id="ARBA00023125"/>
    </source>
</evidence>
<feature type="domain" description="Response regulatory" evidence="8">
    <location>
        <begin position="3"/>
        <end position="116"/>
    </location>
</feature>
<dbReference type="PROSITE" id="PS50110">
    <property type="entry name" value="RESPONSE_REGULATORY"/>
    <property type="match status" value="1"/>
</dbReference>
<dbReference type="PROSITE" id="PS51755">
    <property type="entry name" value="OMPR_PHOB"/>
    <property type="match status" value="1"/>
</dbReference>
<dbReference type="InterPro" id="IPR039420">
    <property type="entry name" value="WalR-like"/>
</dbReference>
<dbReference type="InterPro" id="IPR001867">
    <property type="entry name" value="OmpR/PhoB-type_DNA-bd"/>
</dbReference>
<keyword evidence="2" id="KW-0902">Two-component regulatory system</keyword>
<dbReference type="Gene3D" id="6.10.250.690">
    <property type="match status" value="1"/>
</dbReference>
<dbReference type="InterPro" id="IPR011006">
    <property type="entry name" value="CheY-like_superfamily"/>
</dbReference>
<dbReference type="InterPro" id="IPR001789">
    <property type="entry name" value="Sig_transdc_resp-reg_receiver"/>
</dbReference>
<dbReference type="InterPro" id="IPR036388">
    <property type="entry name" value="WH-like_DNA-bd_sf"/>
</dbReference>
<dbReference type="PANTHER" id="PTHR48111">
    <property type="entry name" value="REGULATOR OF RPOS"/>
    <property type="match status" value="1"/>
</dbReference>
<evidence type="ECO:0000256" key="7">
    <source>
        <dbReference type="PROSITE-ProRule" id="PRU01091"/>
    </source>
</evidence>
<dbReference type="SUPFAM" id="SSF52172">
    <property type="entry name" value="CheY-like"/>
    <property type="match status" value="1"/>
</dbReference>
<dbReference type="Pfam" id="PF00072">
    <property type="entry name" value="Response_reg"/>
    <property type="match status" value="1"/>
</dbReference>
<dbReference type="Gene3D" id="1.10.10.10">
    <property type="entry name" value="Winged helix-like DNA-binding domain superfamily/Winged helix DNA-binding domain"/>
    <property type="match status" value="1"/>
</dbReference>
<keyword evidence="5" id="KW-0804">Transcription</keyword>
<dbReference type="SMART" id="SM00862">
    <property type="entry name" value="Trans_reg_C"/>
    <property type="match status" value="1"/>
</dbReference>
<keyword evidence="3" id="KW-0805">Transcription regulation</keyword>
<dbReference type="Proteomes" id="UP001290455">
    <property type="component" value="Unassembled WGS sequence"/>
</dbReference>
<comment type="caution">
    <text evidence="10">The sequence shown here is derived from an EMBL/GenBank/DDBJ whole genome shotgun (WGS) entry which is preliminary data.</text>
</comment>
<evidence type="ECO:0000256" key="2">
    <source>
        <dbReference type="ARBA" id="ARBA00023012"/>
    </source>
</evidence>
<evidence type="ECO:0000313" key="11">
    <source>
        <dbReference type="Proteomes" id="UP001290455"/>
    </source>
</evidence>
<dbReference type="CDD" id="cd18159">
    <property type="entry name" value="REC_OmpR_NsrR-like"/>
    <property type="match status" value="1"/>
</dbReference>
<evidence type="ECO:0000259" key="9">
    <source>
        <dbReference type="PROSITE" id="PS51755"/>
    </source>
</evidence>
<evidence type="ECO:0000313" key="10">
    <source>
        <dbReference type="EMBL" id="MDZ5472044.1"/>
    </source>
</evidence>
<dbReference type="PANTHER" id="PTHR48111:SF43">
    <property type="entry name" value="STAGE 0 SPORULATION PROTEIN A HOMOLOG"/>
    <property type="match status" value="1"/>
</dbReference>
<dbReference type="CDD" id="cd00383">
    <property type="entry name" value="trans_reg_C"/>
    <property type="match status" value="1"/>
</dbReference>
<proteinExistence type="predicted"/>